<dbReference type="EMBL" id="CP099968">
    <property type="protein sequence ID" value="UWL62842.1"/>
    <property type="molecule type" value="Genomic_DNA"/>
</dbReference>
<evidence type="ECO:0000259" key="8">
    <source>
        <dbReference type="PROSITE" id="PS51007"/>
    </source>
</evidence>
<proteinExistence type="predicted"/>
<dbReference type="Gene3D" id="1.10.760.10">
    <property type="entry name" value="Cytochrome c-like domain"/>
    <property type="match status" value="1"/>
</dbReference>
<sequence>MRLSLLLVPLAFSTALIVSTAASGEGADAAAGKKLFKRCSVCHRADADESKRGPSLQGVVGRKAASYPGYPYSDAMRKAASEGLVWNEDELKSFLKKPQAMVKGTWMAFAGLTKEKDLENMIAYLKQHSE</sequence>
<keyword evidence="2 6" id="KW-0349">Heme</keyword>
<gene>
    <name evidence="9" type="ORF">NIK97_15160</name>
</gene>
<reference evidence="9" key="1">
    <citation type="submission" date="2022-06" db="EMBL/GenBank/DDBJ databases">
        <title>Complete Genome Sequence of Deoxynivalenol-bioadsorption Ochrobactrum pseudintermedium ASAG-D25.</title>
        <authorList>
            <person name="Wang N."/>
        </authorList>
    </citation>
    <scope>NUCLEOTIDE SEQUENCE</scope>
    <source>
        <strain evidence="9">ASAG-D25</strain>
    </source>
</reference>
<dbReference type="PRINTS" id="PR00604">
    <property type="entry name" value="CYTCHRMECIAB"/>
</dbReference>
<dbReference type="PANTHER" id="PTHR11961">
    <property type="entry name" value="CYTOCHROME C"/>
    <property type="match status" value="1"/>
</dbReference>
<feature type="chain" id="PRO_5046761609" evidence="7">
    <location>
        <begin position="22"/>
        <end position="130"/>
    </location>
</feature>
<evidence type="ECO:0000256" key="6">
    <source>
        <dbReference type="PROSITE-ProRule" id="PRU00433"/>
    </source>
</evidence>
<dbReference type="InterPro" id="IPR036909">
    <property type="entry name" value="Cyt_c-like_dom_sf"/>
</dbReference>
<keyword evidence="1" id="KW-0813">Transport</keyword>
<evidence type="ECO:0000256" key="1">
    <source>
        <dbReference type="ARBA" id="ARBA00022448"/>
    </source>
</evidence>
<keyword evidence="4" id="KW-0249">Electron transport</keyword>
<name>A0ABY5UJJ9_9HYPH</name>
<keyword evidence="3 6" id="KW-0479">Metal-binding</keyword>
<keyword evidence="5 6" id="KW-0408">Iron</keyword>
<keyword evidence="10" id="KW-1185">Reference proteome</keyword>
<feature type="signal peptide" evidence="7">
    <location>
        <begin position="1"/>
        <end position="21"/>
    </location>
</feature>
<dbReference type="PROSITE" id="PS51007">
    <property type="entry name" value="CYTC"/>
    <property type="match status" value="1"/>
</dbReference>
<dbReference type="SUPFAM" id="SSF46626">
    <property type="entry name" value="Cytochrome c"/>
    <property type="match status" value="1"/>
</dbReference>
<evidence type="ECO:0000256" key="5">
    <source>
        <dbReference type="ARBA" id="ARBA00023004"/>
    </source>
</evidence>
<evidence type="ECO:0000256" key="3">
    <source>
        <dbReference type="ARBA" id="ARBA00022723"/>
    </source>
</evidence>
<accession>A0ABY5UJJ9</accession>
<evidence type="ECO:0000313" key="9">
    <source>
        <dbReference type="EMBL" id="UWL62842.1"/>
    </source>
</evidence>
<dbReference type="InterPro" id="IPR009056">
    <property type="entry name" value="Cyt_c-like_dom"/>
</dbReference>
<dbReference type="InterPro" id="IPR002327">
    <property type="entry name" value="Cyt_c_1A/1B"/>
</dbReference>
<evidence type="ECO:0000256" key="2">
    <source>
        <dbReference type="ARBA" id="ARBA00022617"/>
    </source>
</evidence>
<organism evidence="9 10">
    <name type="scientific">Brucella pseudintermedia</name>
    <dbReference type="NCBI Taxonomy" id="370111"/>
    <lineage>
        <taxon>Bacteria</taxon>
        <taxon>Pseudomonadati</taxon>
        <taxon>Pseudomonadota</taxon>
        <taxon>Alphaproteobacteria</taxon>
        <taxon>Hyphomicrobiales</taxon>
        <taxon>Brucellaceae</taxon>
        <taxon>Brucella/Ochrobactrum group</taxon>
        <taxon>Brucella</taxon>
    </lineage>
</organism>
<keyword evidence="7" id="KW-0732">Signal</keyword>
<feature type="domain" description="Cytochrome c" evidence="8">
    <location>
        <begin position="27"/>
        <end position="129"/>
    </location>
</feature>
<dbReference type="RefSeq" id="WP_121986257.1">
    <property type="nucleotide sequence ID" value="NZ_CP099968.1"/>
</dbReference>
<evidence type="ECO:0000256" key="7">
    <source>
        <dbReference type="SAM" id="SignalP"/>
    </source>
</evidence>
<protein>
    <submittedName>
        <fullName evidence="9">Cytochrome c family protein</fullName>
    </submittedName>
</protein>
<dbReference type="Proteomes" id="UP001058739">
    <property type="component" value="Chromosome 02"/>
</dbReference>
<dbReference type="Pfam" id="PF00034">
    <property type="entry name" value="Cytochrom_C"/>
    <property type="match status" value="1"/>
</dbReference>
<evidence type="ECO:0000313" key="10">
    <source>
        <dbReference type="Proteomes" id="UP001058739"/>
    </source>
</evidence>
<evidence type="ECO:0000256" key="4">
    <source>
        <dbReference type="ARBA" id="ARBA00022982"/>
    </source>
</evidence>